<proteinExistence type="predicted"/>
<dbReference type="Proteomes" id="UP000179807">
    <property type="component" value="Unassembled WGS sequence"/>
</dbReference>
<name>A0A1J4KBS7_9EUKA</name>
<accession>A0A1J4KBS7</accession>
<dbReference type="RefSeq" id="XP_068362001.1">
    <property type="nucleotide sequence ID" value="XM_068502558.1"/>
</dbReference>
<dbReference type="EMBL" id="MLAK01000655">
    <property type="protein sequence ID" value="OHT08865.1"/>
    <property type="molecule type" value="Genomic_DNA"/>
</dbReference>
<keyword evidence="2" id="KW-1185">Reference proteome</keyword>
<dbReference type="AlphaFoldDB" id="A0A1J4KBS7"/>
<dbReference type="GeneID" id="94837262"/>
<evidence type="ECO:0000313" key="1">
    <source>
        <dbReference type="EMBL" id="OHT08865.1"/>
    </source>
</evidence>
<gene>
    <name evidence="1" type="ORF">TRFO_22441</name>
</gene>
<dbReference type="VEuPathDB" id="TrichDB:TRFO_22441"/>
<sequence>MSIFLSVSSSTVFFSDFNVPISLEICVRFLVFFKASIAFISIFESELPIGKSDKFTNDEPSELVTSELILELPLEDDFLEPFLSEPLFESFDELLTEFFDDCFFGCLVAFLTVFVVSRVKEPNDSSFNGISERFDDS</sequence>
<comment type="caution">
    <text evidence="1">The sequence shown here is derived from an EMBL/GenBank/DDBJ whole genome shotgun (WGS) entry which is preliminary data.</text>
</comment>
<organism evidence="1 2">
    <name type="scientific">Tritrichomonas foetus</name>
    <dbReference type="NCBI Taxonomy" id="1144522"/>
    <lineage>
        <taxon>Eukaryota</taxon>
        <taxon>Metamonada</taxon>
        <taxon>Parabasalia</taxon>
        <taxon>Tritrichomonadida</taxon>
        <taxon>Tritrichomonadidae</taxon>
        <taxon>Tritrichomonas</taxon>
    </lineage>
</organism>
<protein>
    <submittedName>
        <fullName evidence="1">Uncharacterized protein</fullName>
    </submittedName>
</protein>
<reference evidence="1" key="1">
    <citation type="submission" date="2016-10" db="EMBL/GenBank/DDBJ databases">
        <authorList>
            <person name="Benchimol M."/>
            <person name="Almeida L.G."/>
            <person name="Vasconcelos A.T."/>
            <person name="Perreira-Neves A."/>
            <person name="Rosa I.A."/>
            <person name="Tasca T."/>
            <person name="Bogo M.R."/>
            <person name="de Souza W."/>
        </authorList>
    </citation>
    <scope>NUCLEOTIDE SEQUENCE [LARGE SCALE GENOMIC DNA]</scope>
    <source>
        <strain evidence="1">K</strain>
    </source>
</reference>
<evidence type="ECO:0000313" key="2">
    <source>
        <dbReference type="Proteomes" id="UP000179807"/>
    </source>
</evidence>